<feature type="transmembrane region" description="Helical" evidence="7">
    <location>
        <begin position="273"/>
        <end position="299"/>
    </location>
</feature>
<comment type="similarity">
    <text evidence="7">Belongs to the binding-protein-dependent transport system permease family.</text>
</comment>
<dbReference type="GO" id="GO:0005886">
    <property type="term" value="C:plasma membrane"/>
    <property type="evidence" value="ECO:0007669"/>
    <property type="project" value="UniProtKB-SubCell"/>
</dbReference>
<keyword evidence="6 7" id="KW-0472">Membrane</keyword>
<sequence length="306" mass="32845">MLRFLIRRLLQAVPVLVGVSVAVFLMIHLIPGDPAEIVAGQMATREDVENVRRALGLDQPLAQQYLHFAGRALTGDFGTSFRTGRPVSEEILGRYGNTLLLGAVALLIAAVVGGLAGIVSAVKRFTWIDNLALVLSILAISTPAFSLGLLLILAFAVWVNLLPMTGFDSWPAIIMPALTLSAASMAVICRIMRSSLVEVLDNQYVRTARAKGLREHLVIWRHGVRNAIIPVVTVAGLQLGYLLGSAVVTETVFAWPGLGRLLVQSILARDFPVVQAAVLVVAVTFIAVNIVTDLLYGLLDPRISAS</sequence>
<evidence type="ECO:0000256" key="3">
    <source>
        <dbReference type="ARBA" id="ARBA00022475"/>
    </source>
</evidence>
<keyword evidence="4 7" id="KW-0812">Transmembrane</keyword>
<evidence type="ECO:0000256" key="2">
    <source>
        <dbReference type="ARBA" id="ARBA00022448"/>
    </source>
</evidence>
<accession>A0A848H6D0</accession>
<dbReference type="Proteomes" id="UP000541185">
    <property type="component" value="Unassembled WGS sequence"/>
</dbReference>
<reference evidence="9 10" key="1">
    <citation type="submission" date="2020-04" db="EMBL/GenBank/DDBJ databases">
        <title>Ramlibacter sp. G-1-2-2 isolated from soil.</title>
        <authorList>
            <person name="Dahal R.H."/>
        </authorList>
    </citation>
    <scope>NUCLEOTIDE SEQUENCE [LARGE SCALE GENOMIC DNA]</scope>
    <source>
        <strain evidence="9 10">G-1-2-2</strain>
    </source>
</reference>
<name>A0A848H6D0_9BURK</name>
<dbReference type="PANTHER" id="PTHR43163:SF6">
    <property type="entry name" value="DIPEPTIDE TRANSPORT SYSTEM PERMEASE PROTEIN DPPB-RELATED"/>
    <property type="match status" value="1"/>
</dbReference>
<keyword evidence="5 7" id="KW-1133">Transmembrane helix</keyword>
<feature type="transmembrane region" description="Helical" evidence="7">
    <location>
        <begin position="99"/>
        <end position="119"/>
    </location>
</feature>
<dbReference type="EMBL" id="JABBFX010000002">
    <property type="protein sequence ID" value="NML46114.1"/>
    <property type="molecule type" value="Genomic_DNA"/>
</dbReference>
<dbReference type="CDD" id="cd06261">
    <property type="entry name" value="TM_PBP2"/>
    <property type="match status" value="1"/>
</dbReference>
<evidence type="ECO:0000313" key="10">
    <source>
        <dbReference type="Proteomes" id="UP000541185"/>
    </source>
</evidence>
<dbReference type="InterPro" id="IPR045621">
    <property type="entry name" value="BPD_transp_1_N"/>
</dbReference>
<evidence type="ECO:0000256" key="7">
    <source>
        <dbReference type="RuleBase" id="RU363032"/>
    </source>
</evidence>
<comment type="caution">
    <text evidence="9">The sequence shown here is derived from an EMBL/GenBank/DDBJ whole genome shotgun (WGS) entry which is preliminary data.</text>
</comment>
<feature type="transmembrane region" description="Helical" evidence="7">
    <location>
        <begin position="170"/>
        <end position="189"/>
    </location>
</feature>
<feature type="transmembrane region" description="Helical" evidence="7">
    <location>
        <begin position="227"/>
        <end position="253"/>
    </location>
</feature>
<feature type="transmembrane region" description="Helical" evidence="7">
    <location>
        <begin position="131"/>
        <end position="158"/>
    </location>
</feature>
<dbReference type="SUPFAM" id="SSF161098">
    <property type="entry name" value="MetI-like"/>
    <property type="match status" value="1"/>
</dbReference>
<dbReference type="PANTHER" id="PTHR43163">
    <property type="entry name" value="DIPEPTIDE TRANSPORT SYSTEM PERMEASE PROTEIN DPPB-RELATED"/>
    <property type="match status" value="1"/>
</dbReference>
<dbReference type="Pfam" id="PF19300">
    <property type="entry name" value="BPD_transp_1_N"/>
    <property type="match status" value="1"/>
</dbReference>
<dbReference type="InterPro" id="IPR035906">
    <property type="entry name" value="MetI-like_sf"/>
</dbReference>
<keyword evidence="3" id="KW-1003">Cell membrane</keyword>
<proteinExistence type="inferred from homology"/>
<organism evidence="9 10">
    <name type="scientific">Ramlibacter agri</name>
    <dbReference type="NCBI Taxonomy" id="2728837"/>
    <lineage>
        <taxon>Bacteria</taxon>
        <taxon>Pseudomonadati</taxon>
        <taxon>Pseudomonadota</taxon>
        <taxon>Betaproteobacteria</taxon>
        <taxon>Burkholderiales</taxon>
        <taxon>Comamonadaceae</taxon>
        <taxon>Ramlibacter</taxon>
    </lineage>
</organism>
<feature type="domain" description="ABC transmembrane type-1" evidence="8">
    <location>
        <begin position="95"/>
        <end position="292"/>
    </location>
</feature>
<dbReference type="AlphaFoldDB" id="A0A848H6D0"/>
<dbReference type="GO" id="GO:0055085">
    <property type="term" value="P:transmembrane transport"/>
    <property type="evidence" value="ECO:0007669"/>
    <property type="project" value="InterPro"/>
</dbReference>
<dbReference type="Gene3D" id="1.10.3720.10">
    <property type="entry name" value="MetI-like"/>
    <property type="match status" value="1"/>
</dbReference>
<evidence type="ECO:0000256" key="4">
    <source>
        <dbReference type="ARBA" id="ARBA00022692"/>
    </source>
</evidence>
<protein>
    <submittedName>
        <fullName evidence="9">ABC transporter permease</fullName>
    </submittedName>
</protein>
<keyword evidence="10" id="KW-1185">Reference proteome</keyword>
<dbReference type="PROSITE" id="PS50928">
    <property type="entry name" value="ABC_TM1"/>
    <property type="match status" value="1"/>
</dbReference>
<evidence type="ECO:0000256" key="1">
    <source>
        <dbReference type="ARBA" id="ARBA00004651"/>
    </source>
</evidence>
<evidence type="ECO:0000256" key="5">
    <source>
        <dbReference type="ARBA" id="ARBA00022989"/>
    </source>
</evidence>
<gene>
    <name evidence="9" type="ORF">HHL11_20370</name>
</gene>
<dbReference type="Pfam" id="PF00528">
    <property type="entry name" value="BPD_transp_1"/>
    <property type="match status" value="1"/>
</dbReference>
<evidence type="ECO:0000313" key="9">
    <source>
        <dbReference type="EMBL" id="NML46114.1"/>
    </source>
</evidence>
<evidence type="ECO:0000256" key="6">
    <source>
        <dbReference type="ARBA" id="ARBA00023136"/>
    </source>
</evidence>
<dbReference type="RefSeq" id="WP_169420399.1">
    <property type="nucleotide sequence ID" value="NZ_JABBFX010000002.1"/>
</dbReference>
<evidence type="ECO:0000259" key="8">
    <source>
        <dbReference type="PROSITE" id="PS50928"/>
    </source>
</evidence>
<dbReference type="InterPro" id="IPR000515">
    <property type="entry name" value="MetI-like"/>
</dbReference>
<feature type="transmembrane region" description="Helical" evidence="7">
    <location>
        <begin position="12"/>
        <end position="30"/>
    </location>
</feature>
<comment type="subcellular location">
    <subcellularLocation>
        <location evidence="1 7">Cell membrane</location>
        <topology evidence="1 7">Multi-pass membrane protein</topology>
    </subcellularLocation>
</comment>
<keyword evidence="2 7" id="KW-0813">Transport</keyword>